<comment type="caution">
    <text evidence="3">The sequence shown here is derived from an EMBL/GenBank/DDBJ whole genome shotgun (WGS) entry which is preliminary data.</text>
</comment>
<keyword evidence="2" id="KW-0472">Membrane</keyword>
<dbReference type="EMBL" id="JAWHTF010000004">
    <property type="protein sequence ID" value="MDU8886341.1"/>
    <property type="molecule type" value="Genomic_DNA"/>
</dbReference>
<evidence type="ECO:0000313" key="3">
    <source>
        <dbReference type="EMBL" id="MDU8886341.1"/>
    </source>
</evidence>
<gene>
    <name evidence="3" type="ORF">RXV94_09230</name>
</gene>
<reference evidence="3 4" key="1">
    <citation type="submission" date="2023-10" db="EMBL/GenBank/DDBJ databases">
        <title>Marimonas sp. nov. isolated from tidal mud flat.</title>
        <authorList>
            <person name="Jaincy N.J."/>
            <person name="Srinivasan S."/>
            <person name="Lee S.-S."/>
        </authorList>
    </citation>
    <scope>NUCLEOTIDE SEQUENCE [LARGE SCALE GENOMIC DNA]</scope>
    <source>
        <strain evidence="3 4">MJ-SS3</strain>
    </source>
</reference>
<organism evidence="3 4">
    <name type="scientific">Gilvirhabdus luticola</name>
    <dbReference type="NCBI Taxonomy" id="3079858"/>
    <lineage>
        <taxon>Bacteria</taxon>
        <taxon>Pseudomonadati</taxon>
        <taxon>Bacteroidota</taxon>
        <taxon>Flavobacteriia</taxon>
        <taxon>Flavobacteriales</taxon>
        <taxon>Flavobacteriaceae</taxon>
        <taxon>Gilvirhabdus</taxon>
    </lineage>
</organism>
<evidence type="ECO:0000256" key="1">
    <source>
        <dbReference type="SAM" id="Coils"/>
    </source>
</evidence>
<sequence length="119" mass="13232">MRKLFITLGLITAILAVILSVLPLSNLSFIPAIFALILGVVALFVSNKSGASKKIIQYIFLLTIISLVFATYKSIFSESEVVNTKELQEKEVESEQEAIDELEELNIEAEDLEDINLDE</sequence>
<feature type="coiled-coil region" evidence="1">
    <location>
        <begin position="85"/>
        <end position="115"/>
    </location>
</feature>
<keyword evidence="4" id="KW-1185">Reference proteome</keyword>
<evidence type="ECO:0000313" key="4">
    <source>
        <dbReference type="Proteomes" id="UP001268651"/>
    </source>
</evidence>
<dbReference type="Proteomes" id="UP001268651">
    <property type="component" value="Unassembled WGS sequence"/>
</dbReference>
<protein>
    <submittedName>
        <fullName evidence="3">FUSC family protein</fullName>
    </submittedName>
</protein>
<keyword evidence="2" id="KW-1133">Transmembrane helix</keyword>
<feature type="transmembrane region" description="Helical" evidence="2">
    <location>
        <begin position="29"/>
        <end position="46"/>
    </location>
</feature>
<evidence type="ECO:0000256" key="2">
    <source>
        <dbReference type="SAM" id="Phobius"/>
    </source>
</evidence>
<keyword evidence="2" id="KW-0812">Transmembrane</keyword>
<feature type="transmembrane region" description="Helical" evidence="2">
    <location>
        <begin position="58"/>
        <end position="76"/>
    </location>
</feature>
<accession>A0ABU3U7G8</accession>
<keyword evidence="1" id="KW-0175">Coiled coil</keyword>
<name>A0ABU3U7G8_9FLAO</name>
<proteinExistence type="predicted"/>
<dbReference type="RefSeq" id="WP_316662342.1">
    <property type="nucleotide sequence ID" value="NZ_JAWHTF010000004.1"/>
</dbReference>